<dbReference type="Proteomes" id="UP000738359">
    <property type="component" value="Unassembled WGS sequence"/>
</dbReference>
<evidence type="ECO:0008006" key="4">
    <source>
        <dbReference type="Google" id="ProtNLM"/>
    </source>
</evidence>
<dbReference type="InterPro" id="IPR035992">
    <property type="entry name" value="Ricin_B-like_lectins"/>
</dbReference>
<reference evidence="2" key="1">
    <citation type="journal article" date="2020" name="Fungal Divers.">
        <title>Resolving the Mortierellaceae phylogeny through synthesis of multi-gene phylogenetics and phylogenomics.</title>
        <authorList>
            <person name="Vandepol N."/>
            <person name="Liber J."/>
            <person name="Desiro A."/>
            <person name="Na H."/>
            <person name="Kennedy M."/>
            <person name="Barry K."/>
            <person name="Grigoriev I.V."/>
            <person name="Miller A.N."/>
            <person name="O'Donnell K."/>
            <person name="Stajich J.E."/>
            <person name="Bonito G."/>
        </authorList>
    </citation>
    <scope>NUCLEOTIDE SEQUENCE</scope>
    <source>
        <strain evidence="2">CK1249</strain>
    </source>
</reference>
<dbReference type="AlphaFoldDB" id="A0A9P6LZ23"/>
<dbReference type="EMBL" id="JAAAHY010001086">
    <property type="protein sequence ID" value="KAF9952868.1"/>
    <property type="molecule type" value="Genomic_DNA"/>
</dbReference>
<sequence length="179" mass="20326">MCPHALRMMHTPLVFVGVLFNCLMAMPMSNTSLLPEGRYAIKRAKSEFLTDTGGKPHDPAVLDGFHNDTRFYHQWLITNNADDGTVNIRSAELPVFLSVNQTWPGNNAQVQMASERQRWQLVAGKEAGQYFIQLPRGEMDAVYVVDVSDEAIRKPNIVLRHKSTEDEHQTWDLHAVIRP</sequence>
<keyword evidence="3" id="KW-1185">Reference proteome</keyword>
<proteinExistence type="predicted"/>
<dbReference type="SUPFAM" id="SSF50370">
    <property type="entry name" value="Ricin B-like lectins"/>
    <property type="match status" value="1"/>
</dbReference>
<comment type="caution">
    <text evidence="2">The sequence shown here is derived from an EMBL/GenBank/DDBJ whole genome shotgun (WGS) entry which is preliminary data.</text>
</comment>
<feature type="signal peptide" evidence="1">
    <location>
        <begin position="1"/>
        <end position="25"/>
    </location>
</feature>
<dbReference type="OrthoDB" id="2324932at2759"/>
<dbReference type="Gene3D" id="2.80.10.50">
    <property type="match status" value="1"/>
</dbReference>
<name>A0A9P6LZ23_MORAP</name>
<evidence type="ECO:0000313" key="2">
    <source>
        <dbReference type="EMBL" id="KAF9952868.1"/>
    </source>
</evidence>
<accession>A0A9P6LZ23</accession>
<keyword evidence="1" id="KW-0732">Signal</keyword>
<protein>
    <recommendedName>
        <fullName evidence="4">Ricin B lectin domain-containing protein</fullName>
    </recommendedName>
</protein>
<feature type="chain" id="PRO_5040324272" description="Ricin B lectin domain-containing protein" evidence="1">
    <location>
        <begin position="26"/>
        <end position="179"/>
    </location>
</feature>
<gene>
    <name evidence="2" type="ORF">BGZ70_000445</name>
</gene>
<organism evidence="2 3">
    <name type="scientific">Mortierella alpina</name>
    <name type="common">Oleaginous fungus</name>
    <name type="synonym">Mortierella renispora</name>
    <dbReference type="NCBI Taxonomy" id="64518"/>
    <lineage>
        <taxon>Eukaryota</taxon>
        <taxon>Fungi</taxon>
        <taxon>Fungi incertae sedis</taxon>
        <taxon>Mucoromycota</taxon>
        <taxon>Mortierellomycotina</taxon>
        <taxon>Mortierellomycetes</taxon>
        <taxon>Mortierellales</taxon>
        <taxon>Mortierellaceae</taxon>
        <taxon>Mortierella</taxon>
    </lineage>
</organism>
<evidence type="ECO:0000313" key="3">
    <source>
        <dbReference type="Proteomes" id="UP000738359"/>
    </source>
</evidence>
<evidence type="ECO:0000256" key="1">
    <source>
        <dbReference type="SAM" id="SignalP"/>
    </source>
</evidence>